<dbReference type="KEGG" id="cdet:87949655"/>
<dbReference type="InterPro" id="IPR036047">
    <property type="entry name" value="F-box-like_dom_sf"/>
</dbReference>
<dbReference type="SUPFAM" id="SSF81383">
    <property type="entry name" value="F-box domain"/>
    <property type="match status" value="1"/>
</dbReference>
<dbReference type="RefSeq" id="XP_062785362.1">
    <property type="nucleotide sequence ID" value="XM_062929311.1"/>
</dbReference>
<name>A0AAX4IY93_9PEZI</name>
<protein>
    <submittedName>
        <fullName evidence="2">F-box domain-containing protein</fullName>
    </submittedName>
</protein>
<organism evidence="2 3">
    <name type="scientific">Colletotrichum destructivum</name>
    <dbReference type="NCBI Taxonomy" id="34406"/>
    <lineage>
        <taxon>Eukaryota</taxon>
        <taxon>Fungi</taxon>
        <taxon>Dikarya</taxon>
        <taxon>Ascomycota</taxon>
        <taxon>Pezizomycotina</taxon>
        <taxon>Sordariomycetes</taxon>
        <taxon>Hypocreomycetidae</taxon>
        <taxon>Glomerellales</taxon>
        <taxon>Glomerellaceae</taxon>
        <taxon>Colletotrichum</taxon>
        <taxon>Colletotrichum destructivum species complex</taxon>
    </lineage>
</organism>
<dbReference type="EMBL" id="CP137313">
    <property type="protein sequence ID" value="WQF88141.1"/>
    <property type="molecule type" value="Genomic_DNA"/>
</dbReference>
<evidence type="ECO:0000259" key="1">
    <source>
        <dbReference type="Pfam" id="PF12937"/>
    </source>
</evidence>
<keyword evidence="3" id="KW-1185">Reference proteome</keyword>
<proteinExistence type="predicted"/>
<sequence>MMLFGNMEELKVALASSHFSAPGNPKRSVYHAMFSTSLGKKQWTSRWDGFPTEIRLQILQYLMQDGCTLYRLATVSREWQTQIERHSFARIRPTPSRRVNFGTMIQRNRALVRYIWFCLELDEYDYTTCVRPRRTFLGVAWEEEFEISDTDKCPITTAFRNLFAVLSTWDLHNDLMLDISIYSPSDSEHCFP</sequence>
<feature type="domain" description="F-box" evidence="1">
    <location>
        <begin position="50"/>
        <end position="86"/>
    </location>
</feature>
<dbReference type="Proteomes" id="UP001322277">
    <property type="component" value="Chromosome 9"/>
</dbReference>
<dbReference type="GeneID" id="87949655"/>
<dbReference type="Pfam" id="PF12937">
    <property type="entry name" value="F-box-like"/>
    <property type="match status" value="1"/>
</dbReference>
<gene>
    <name evidence="2" type="ORF">CDEST_13155</name>
</gene>
<evidence type="ECO:0000313" key="3">
    <source>
        <dbReference type="Proteomes" id="UP001322277"/>
    </source>
</evidence>
<dbReference type="InterPro" id="IPR001810">
    <property type="entry name" value="F-box_dom"/>
</dbReference>
<dbReference type="AlphaFoldDB" id="A0AAX4IY93"/>
<reference evidence="3" key="1">
    <citation type="journal article" date="2023" name="bioRxiv">
        <title>Complete genome of the Medicago anthracnose fungus, Colletotrichum destructivum, reveals a mini-chromosome-like region within a core chromosome.</title>
        <authorList>
            <person name="Lapalu N."/>
            <person name="Simon A."/>
            <person name="Lu A."/>
            <person name="Plaumann P.-L."/>
            <person name="Amselem J."/>
            <person name="Pigne S."/>
            <person name="Auger A."/>
            <person name="Koch C."/>
            <person name="Dallery J.-F."/>
            <person name="O'Connell R.J."/>
        </authorList>
    </citation>
    <scope>NUCLEOTIDE SEQUENCE [LARGE SCALE GENOMIC DNA]</scope>
    <source>
        <strain evidence="3">CBS 520.97</strain>
    </source>
</reference>
<accession>A0AAX4IY93</accession>
<evidence type="ECO:0000313" key="2">
    <source>
        <dbReference type="EMBL" id="WQF88141.1"/>
    </source>
</evidence>